<keyword evidence="3" id="KW-0539">Nucleus</keyword>
<dbReference type="OrthoDB" id="361797at2759"/>
<dbReference type="InterPro" id="IPR050781">
    <property type="entry name" value="CWC22_splicing_factor"/>
</dbReference>
<evidence type="ECO:0000256" key="3">
    <source>
        <dbReference type="ARBA" id="ARBA00023242"/>
    </source>
</evidence>
<name>A0A1U7LTK2_NEOID</name>
<dbReference type="EMBL" id="LXFE01000287">
    <property type="protein sequence ID" value="OLL25913.1"/>
    <property type="molecule type" value="Genomic_DNA"/>
</dbReference>
<reference evidence="6 7" key="1">
    <citation type="submission" date="2016-04" db="EMBL/GenBank/DDBJ databases">
        <title>Evolutionary innovation and constraint leading to complex multicellularity in the Ascomycota.</title>
        <authorList>
            <person name="Cisse O."/>
            <person name="Nguyen A."/>
            <person name="Hewitt D.A."/>
            <person name="Jedd G."/>
            <person name="Stajich J.E."/>
        </authorList>
    </citation>
    <scope>NUCLEOTIDE SEQUENCE [LARGE SCALE GENOMIC DNA]</scope>
    <source>
        <strain evidence="6 7">DAH-3</strain>
    </source>
</reference>
<dbReference type="OMA" id="CGNERNY"/>
<comment type="similarity">
    <text evidence="2">Belongs to the CWC22 family.</text>
</comment>
<dbReference type="GO" id="GO:0005730">
    <property type="term" value="C:nucleolus"/>
    <property type="evidence" value="ECO:0007669"/>
    <property type="project" value="UniProtKB-SubCell"/>
</dbReference>
<dbReference type="SMART" id="SM00543">
    <property type="entry name" value="MIF4G"/>
    <property type="match status" value="1"/>
</dbReference>
<dbReference type="Gene3D" id="1.25.40.180">
    <property type="match status" value="1"/>
</dbReference>
<evidence type="ECO:0000256" key="4">
    <source>
        <dbReference type="SAM" id="MobiDB-lite"/>
    </source>
</evidence>
<dbReference type="Proteomes" id="UP000186594">
    <property type="component" value="Unassembled WGS sequence"/>
</dbReference>
<dbReference type="InterPro" id="IPR003890">
    <property type="entry name" value="MIF4G-like_typ-3"/>
</dbReference>
<keyword evidence="7" id="KW-1185">Reference proteome</keyword>
<feature type="region of interest" description="Disordered" evidence="4">
    <location>
        <begin position="48"/>
        <end position="70"/>
    </location>
</feature>
<evidence type="ECO:0000313" key="6">
    <source>
        <dbReference type="EMBL" id="OLL25913.1"/>
    </source>
</evidence>
<sequence length="729" mass="82916">MKQRKAYPKTITRLPKNLRDELGLGSIGTNRKNQDELLNRKSCRVSVSQQRQVRNSISRKRKSENDSDYDIPQRLDFSEINLQQRKKSDLPVVKSILNKSRDNAIALATSSMTDRVSDKAIEDALAQEDSKIAHLERKLNIKNISSSNKFVEDGLDALLEGLDELRKPQSEPAKPLRPSIYQPAIPSGAKYIPPSVHKALNTPLESEDTIRLRRQLKGLLNRLSEANLAHIITEIEALYRSNPRQILTSNLTSLIITIISSHSHLLEAFVILHAALIAALYRSIGVSFAAYFVQTLVEQFDKFYDTDIQTQTAEQSAKECSNIIVLLCELYNFQVVGCTLLYDIIRSLLNHLSEVNTELLLKIVRSKFRFTNETLRSIFLERNRYSDANQDFETRPNIFRTKFMVETILNLKNNRVKAGDSAGIAASEATSRMKKFLGGLITYKNSQTAEPLRVSLSDIRSSETKGKWWLVGASWTGGLYNRENDDIVILEDDSEKLTELAKSQRMNTDVRRMIFIAIMSSEDYIDACDRISKLGLKKAQQQEIPRVLIHCCGNEKSYNPFYAFISMRLCSQYRSFRLTFQFRLWDFFRNLGEDIGDEGGSGINGQNETVSLRKIANLAKLYGFLIANQAINLVLTFQALRDNTKTFLEVMFQDMFLHSQKYSPKRNVLAIVEIVGKLKGHQRLARGIGWFIRKYIRKGIIGCTEDELAIIKWASEISLDALKAVACVT</sequence>
<dbReference type="GO" id="GO:0042274">
    <property type="term" value="P:ribosomal small subunit biogenesis"/>
    <property type="evidence" value="ECO:0007669"/>
    <property type="project" value="TreeGrafter"/>
</dbReference>
<evidence type="ECO:0000256" key="2">
    <source>
        <dbReference type="ARBA" id="ARBA00006856"/>
    </source>
</evidence>
<comment type="caution">
    <text evidence="6">The sequence shown here is derived from an EMBL/GenBank/DDBJ whole genome shotgun (WGS) entry which is preliminary data.</text>
</comment>
<dbReference type="SMART" id="SM00544">
    <property type="entry name" value="MA3"/>
    <property type="match status" value="1"/>
</dbReference>
<dbReference type="PROSITE" id="PS51366">
    <property type="entry name" value="MI"/>
    <property type="match status" value="1"/>
</dbReference>
<protein>
    <submittedName>
        <fullName evidence="6">Suppressor of glycerol defect protein 1</fullName>
    </submittedName>
</protein>
<evidence type="ECO:0000313" key="7">
    <source>
        <dbReference type="Proteomes" id="UP000186594"/>
    </source>
</evidence>
<proteinExistence type="inferred from homology"/>
<dbReference type="PANTHER" id="PTHR18034">
    <property type="entry name" value="CELL CYCLE CONTROL PROTEIN CWF22-RELATED"/>
    <property type="match status" value="1"/>
</dbReference>
<dbReference type="Pfam" id="PF02847">
    <property type="entry name" value="MA3"/>
    <property type="match status" value="1"/>
</dbReference>
<dbReference type="STRING" id="1198029.A0A1U7LTK2"/>
<organism evidence="6 7">
    <name type="scientific">Neolecta irregularis (strain DAH-3)</name>
    <dbReference type="NCBI Taxonomy" id="1198029"/>
    <lineage>
        <taxon>Eukaryota</taxon>
        <taxon>Fungi</taxon>
        <taxon>Dikarya</taxon>
        <taxon>Ascomycota</taxon>
        <taxon>Taphrinomycotina</taxon>
        <taxon>Neolectales</taxon>
        <taxon>Neolectaceae</taxon>
        <taxon>Neolecta</taxon>
    </lineage>
</organism>
<feature type="domain" description="MI" evidence="5">
    <location>
        <begin position="509"/>
        <end position="641"/>
    </location>
</feature>
<dbReference type="PANTHER" id="PTHR18034:SF4">
    <property type="entry name" value="NUCLEOLAR MIF4G DOMAIN-CONTAINING PROTEIN 1"/>
    <property type="match status" value="1"/>
</dbReference>
<dbReference type="Pfam" id="PF02854">
    <property type="entry name" value="MIF4G"/>
    <property type="match status" value="1"/>
</dbReference>
<dbReference type="InterPro" id="IPR003891">
    <property type="entry name" value="Initiation_fac_eIF4g_MI"/>
</dbReference>
<dbReference type="GO" id="GO:0003723">
    <property type="term" value="F:RNA binding"/>
    <property type="evidence" value="ECO:0007669"/>
    <property type="project" value="InterPro"/>
</dbReference>
<gene>
    <name evidence="6" type="ORF">NEOLI_002031</name>
</gene>
<evidence type="ECO:0000256" key="1">
    <source>
        <dbReference type="ARBA" id="ARBA00004604"/>
    </source>
</evidence>
<dbReference type="InterPro" id="IPR016024">
    <property type="entry name" value="ARM-type_fold"/>
</dbReference>
<comment type="subcellular location">
    <subcellularLocation>
        <location evidence="1">Nucleus</location>
        <location evidence="1">Nucleolus</location>
    </subcellularLocation>
</comment>
<dbReference type="AlphaFoldDB" id="A0A1U7LTK2"/>
<evidence type="ECO:0000259" key="5">
    <source>
        <dbReference type="PROSITE" id="PS51366"/>
    </source>
</evidence>
<accession>A0A1U7LTK2</accession>
<dbReference type="SUPFAM" id="SSF48371">
    <property type="entry name" value="ARM repeat"/>
    <property type="match status" value="1"/>
</dbReference>